<sequence length="252" mass="25950">MTLVDALPLSAPVNLRDLGGIPVAGGAVREGFAIRADDLALVTEDVADVLVADGLRAVIDLRSADEVAITGRGPLAAHAGVTYHHVPLMASIGDAGDDLPVDQSSFASMYVRMAETAAAQIVTALAIIAHAPGAVAFHCAAGQDRTGVLAASLLLALGADHDDIVADYARTGDNSAAIMQRIAPVMQPLMERYGFDLDAAARAAVRTEFSPAPMRGLLAGLAERHGDPLAPLRAAGLDDALIARLRERALAA</sequence>
<reference evidence="3" key="1">
    <citation type="journal article" date="2019" name="Int. J. Syst. Evol. Microbiol.">
        <title>The Global Catalogue of Microorganisms (GCM) 10K type strain sequencing project: providing services to taxonomists for standard genome sequencing and annotation.</title>
        <authorList>
            <consortium name="The Broad Institute Genomics Platform"/>
            <consortium name="The Broad Institute Genome Sequencing Center for Infectious Disease"/>
            <person name="Wu L."/>
            <person name="Ma J."/>
        </authorList>
    </citation>
    <scope>NUCLEOTIDE SEQUENCE [LARGE SCALE GENOMIC DNA]</scope>
    <source>
        <strain evidence="3">JCM 18537</strain>
    </source>
</reference>
<evidence type="ECO:0000313" key="3">
    <source>
        <dbReference type="Proteomes" id="UP001501645"/>
    </source>
</evidence>
<proteinExistence type="predicted"/>
<keyword evidence="3" id="KW-1185">Reference proteome</keyword>
<feature type="domain" description="Tyrosine specific protein phosphatases" evidence="1">
    <location>
        <begin position="108"/>
        <end position="165"/>
    </location>
</feature>
<dbReference type="InterPro" id="IPR000387">
    <property type="entry name" value="Tyr_Pase_dom"/>
</dbReference>
<dbReference type="InterPro" id="IPR026893">
    <property type="entry name" value="Tyr/Ser_Pase_IphP-type"/>
</dbReference>
<accession>A0ABP9A473</accession>
<organism evidence="2 3">
    <name type="scientific">Microbacterium gilvum</name>
    <dbReference type="NCBI Taxonomy" id="1336204"/>
    <lineage>
        <taxon>Bacteria</taxon>
        <taxon>Bacillati</taxon>
        <taxon>Actinomycetota</taxon>
        <taxon>Actinomycetes</taxon>
        <taxon>Micrococcales</taxon>
        <taxon>Microbacteriaceae</taxon>
        <taxon>Microbacterium</taxon>
    </lineage>
</organism>
<dbReference type="Gene3D" id="3.90.190.10">
    <property type="entry name" value="Protein tyrosine phosphatase superfamily"/>
    <property type="match status" value="1"/>
</dbReference>
<dbReference type="Pfam" id="PF13350">
    <property type="entry name" value="Y_phosphatase3"/>
    <property type="match status" value="1"/>
</dbReference>
<dbReference type="EMBL" id="BAABKO010000002">
    <property type="protein sequence ID" value="GAA4773699.1"/>
    <property type="molecule type" value="Genomic_DNA"/>
</dbReference>
<dbReference type="InterPro" id="IPR016130">
    <property type="entry name" value="Tyr_Pase_AS"/>
</dbReference>
<gene>
    <name evidence="2" type="ORF">GCM10023351_17660</name>
</gene>
<protein>
    <submittedName>
        <fullName evidence="2">Tyrosine-protein phosphatase</fullName>
    </submittedName>
</protein>
<comment type="caution">
    <text evidence="2">The sequence shown here is derived from an EMBL/GenBank/DDBJ whole genome shotgun (WGS) entry which is preliminary data.</text>
</comment>
<dbReference type="InterPro" id="IPR029021">
    <property type="entry name" value="Prot-tyrosine_phosphatase-like"/>
</dbReference>
<evidence type="ECO:0000259" key="1">
    <source>
        <dbReference type="PROSITE" id="PS50056"/>
    </source>
</evidence>
<dbReference type="PROSITE" id="PS00383">
    <property type="entry name" value="TYR_PHOSPHATASE_1"/>
    <property type="match status" value="1"/>
</dbReference>
<dbReference type="RefSeq" id="WP_345438174.1">
    <property type="nucleotide sequence ID" value="NZ_BAABKO010000002.1"/>
</dbReference>
<name>A0ABP9A473_9MICO</name>
<dbReference type="Proteomes" id="UP001501645">
    <property type="component" value="Unassembled WGS sequence"/>
</dbReference>
<dbReference type="PROSITE" id="PS50056">
    <property type="entry name" value="TYR_PHOSPHATASE_2"/>
    <property type="match status" value="1"/>
</dbReference>
<dbReference type="SUPFAM" id="SSF52799">
    <property type="entry name" value="(Phosphotyrosine protein) phosphatases II"/>
    <property type="match status" value="1"/>
</dbReference>
<evidence type="ECO:0000313" key="2">
    <source>
        <dbReference type="EMBL" id="GAA4773699.1"/>
    </source>
</evidence>